<feature type="non-terminal residue" evidence="2">
    <location>
        <position position="71"/>
    </location>
</feature>
<protein>
    <submittedName>
        <fullName evidence="2">Uncharacterized protein</fullName>
    </submittedName>
</protein>
<dbReference type="AlphaFoldDB" id="B9RZ38"/>
<evidence type="ECO:0000313" key="2">
    <source>
        <dbReference type="EMBL" id="EEF43377.1"/>
    </source>
</evidence>
<feature type="non-terminal residue" evidence="2">
    <location>
        <position position="1"/>
    </location>
</feature>
<keyword evidence="3" id="KW-1185">Reference proteome</keyword>
<organism evidence="2 3">
    <name type="scientific">Ricinus communis</name>
    <name type="common">Castor bean</name>
    <dbReference type="NCBI Taxonomy" id="3988"/>
    <lineage>
        <taxon>Eukaryota</taxon>
        <taxon>Viridiplantae</taxon>
        <taxon>Streptophyta</taxon>
        <taxon>Embryophyta</taxon>
        <taxon>Tracheophyta</taxon>
        <taxon>Spermatophyta</taxon>
        <taxon>Magnoliopsida</taxon>
        <taxon>eudicotyledons</taxon>
        <taxon>Gunneridae</taxon>
        <taxon>Pentapetalae</taxon>
        <taxon>rosids</taxon>
        <taxon>fabids</taxon>
        <taxon>Malpighiales</taxon>
        <taxon>Euphorbiaceae</taxon>
        <taxon>Acalyphoideae</taxon>
        <taxon>Acalypheae</taxon>
        <taxon>Ricinus</taxon>
    </lineage>
</organism>
<accession>B9RZ38</accession>
<evidence type="ECO:0000313" key="3">
    <source>
        <dbReference type="Proteomes" id="UP000008311"/>
    </source>
</evidence>
<dbReference type="InParanoid" id="B9RZ38"/>
<feature type="region of interest" description="Disordered" evidence="1">
    <location>
        <begin position="21"/>
        <end position="71"/>
    </location>
</feature>
<dbReference type="EMBL" id="EQ973833">
    <property type="protein sequence ID" value="EEF43377.1"/>
    <property type="molecule type" value="Genomic_DNA"/>
</dbReference>
<gene>
    <name evidence="2" type="ORF">RCOM_0930880</name>
</gene>
<evidence type="ECO:0000256" key="1">
    <source>
        <dbReference type="SAM" id="MobiDB-lite"/>
    </source>
</evidence>
<reference evidence="3" key="1">
    <citation type="journal article" date="2010" name="Nat. Biotechnol.">
        <title>Draft genome sequence of the oilseed species Ricinus communis.</title>
        <authorList>
            <person name="Chan A.P."/>
            <person name="Crabtree J."/>
            <person name="Zhao Q."/>
            <person name="Lorenzi H."/>
            <person name="Orvis J."/>
            <person name="Puiu D."/>
            <person name="Melake-Berhan A."/>
            <person name="Jones K.M."/>
            <person name="Redman J."/>
            <person name="Chen G."/>
            <person name="Cahoon E.B."/>
            <person name="Gedil M."/>
            <person name="Stanke M."/>
            <person name="Haas B.J."/>
            <person name="Wortman J.R."/>
            <person name="Fraser-Liggett C.M."/>
            <person name="Ravel J."/>
            <person name="Rabinowicz P.D."/>
        </authorList>
    </citation>
    <scope>NUCLEOTIDE SEQUENCE [LARGE SCALE GENOMIC DNA]</scope>
    <source>
        <strain evidence="3">cv. Hale</strain>
    </source>
</reference>
<proteinExistence type="predicted"/>
<dbReference type="Proteomes" id="UP000008311">
    <property type="component" value="Unassembled WGS sequence"/>
</dbReference>
<feature type="compositionally biased region" description="Polar residues" evidence="1">
    <location>
        <begin position="43"/>
        <end position="56"/>
    </location>
</feature>
<name>B9RZ38_RICCO</name>
<sequence>LDLPGEYNVSASLNVTDLSSFDIGEDSRMNPFEEEENDANHITKLQDSSHDPSTSIGPKPTPSSGDPLYIQ</sequence>